<dbReference type="GO" id="GO:0005886">
    <property type="term" value="C:plasma membrane"/>
    <property type="evidence" value="ECO:0007669"/>
    <property type="project" value="UniProtKB-SubCell"/>
</dbReference>
<dbReference type="OrthoDB" id="8953821at2"/>
<feature type="transmembrane region" description="Helical" evidence="8">
    <location>
        <begin position="101"/>
        <end position="120"/>
    </location>
</feature>
<dbReference type="Pfam" id="PF07690">
    <property type="entry name" value="MFS_1"/>
    <property type="match status" value="1"/>
</dbReference>
<feature type="compositionally biased region" description="Polar residues" evidence="7">
    <location>
        <begin position="1"/>
        <end position="11"/>
    </location>
</feature>
<dbReference type="RefSeq" id="WP_038549921.1">
    <property type="nucleotide sequence ID" value="NZ_CP006842.1"/>
</dbReference>
<feature type="region of interest" description="Disordered" evidence="7">
    <location>
        <begin position="1"/>
        <end position="20"/>
    </location>
</feature>
<accession>X5EC21</accession>
<dbReference type="SUPFAM" id="SSF103473">
    <property type="entry name" value="MFS general substrate transporter"/>
    <property type="match status" value="1"/>
</dbReference>
<feature type="transmembrane region" description="Helical" evidence="8">
    <location>
        <begin position="386"/>
        <end position="407"/>
    </location>
</feature>
<dbReference type="KEGG" id="cgy:CGLY_12525"/>
<dbReference type="CDD" id="cd17369">
    <property type="entry name" value="MFS_ShiA_like"/>
    <property type="match status" value="1"/>
</dbReference>
<protein>
    <submittedName>
        <fullName evidence="10">MFS transporter</fullName>
    </submittedName>
</protein>
<dbReference type="InterPro" id="IPR011701">
    <property type="entry name" value="MFS"/>
</dbReference>
<keyword evidence="5 8" id="KW-1133">Transmembrane helix</keyword>
<feature type="domain" description="Major facilitator superfamily (MFS) profile" evidence="9">
    <location>
        <begin position="27"/>
        <end position="439"/>
    </location>
</feature>
<evidence type="ECO:0000256" key="1">
    <source>
        <dbReference type="ARBA" id="ARBA00004651"/>
    </source>
</evidence>
<keyword evidence="11" id="KW-1185">Reference proteome</keyword>
<evidence type="ECO:0000256" key="3">
    <source>
        <dbReference type="ARBA" id="ARBA00022475"/>
    </source>
</evidence>
<keyword evidence="6 8" id="KW-0472">Membrane</keyword>
<dbReference type="PANTHER" id="PTHR43045">
    <property type="entry name" value="SHIKIMATE TRANSPORTER"/>
    <property type="match status" value="1"/>
</dbReference>
<feature type="transmembrane region" description="Helical" evidence="8">
    <location>
        <begin position="39"/>
        <end position="58"/>
    </location>
</feature>
<dbReference type="PANTHER" id="PTHR43045:SF1">
    <property type="entry name" value="SHIKIMATE TRANSPORTER"/>
    <property type="match status" value="1"/>
</dbReference>
<evidence type="ECO:0000256" key="4">
    <source>
        <dbReference type="ARBA" id="ARBA00022692"/>
    </source>
</evidence>
<proteinExistence type="predicted"/>
<name>X5EC21_9CORY</name>
<feature type="transmembrane region" description="Helical" evidence="8">
    <location>
        <begin position="70"/>
        <end position="89"/>
    </location>
</feature>
<dbReference type="InterPro" id="IPR005829">
    <property type="entry name" value="Sugar_transporter_CS"/>
</dbReference>
<feature type="transmembrane region" description="Helical" evidence="8">
    <location>
        <begin position="347"/>
        <end position="365"/>
    </location>
</feature>
<reference evidence="10 11" key="1">
    <citation type="journal article" date="2015" name="Int. J. Syst. Evol. Microbiol.">
        <title>Revisiting Corynebacterium glyciniphilum (ex Kubota et al., 1972) sp. nov., nom. rev., isolated from putrefied banana.</title>
        <authorList>
            <person name="Al-Dilaimi A."/>
            <person name="Bednarz H."/>
            <person name="Lomker A."/>
            <person name="Niehaus K."/>
            <person name="Kalinowski J."/>
            <person name="Ruckert C."/>
        </authorList>
    </citation>
    <scope>NUCLEOTIDE SEQUENCE [LARGE SCALE GENOMIC DNA]</scope>
    <source>
        <strain evidence="10">AJ 3170</strain>
    </source>
</reference>
<dbReference type="eggNOG" id="COG2814">
    <property type="taxonomic scope" value="Bacteria"/>
</dbReference>
<dbReference type="Gene3D" id="1.20.1250.20">
    <property type="entry name" value="MFS general substrate transporter like domains"/>
    <property type="match status" value="2"/>
</dbReference>
<feature type="transmembrane region" description="Helical" evidence="8">
    <location>
        <begin position="202"/>
        <end position="221"/>
    </location>
</feature>
<keyword evidence="2" id="KW-0813">Transport</keyword>
<dbReference type="InterPro" id="IPR036259">
    <property type="entry name" value="MFS_trans_sf"/>
</dbReference>
<evidence type="ECO:0000256" key="5">
    <source>
        <dbReference type="ARBA" id="ARBA00022989"/>
    </source>
</evidence>
<keyword evidence="4 8" id="KW-0812">Transmembrane</keyword>
<evidence type="ECO:0000256" key="2">
    <source>
        <dbReference type="ARBA" id="ARBA00022448"/>
    </source>
</evidence>
<dbReference type="HOGENOM" id="CLU_001265_39_5_11"/>
<feature type="transmembrane region" description="Helical" evidence="8">
    <location>
        <begin position="256"/>
        <end position="280"/>
    </location>
</feature>
<dbReference type="STRING" id="1404245.CGLY_12525"/>
<evidence type="ECO:0000256" key="6">
    <source>
        <dbReference type="ARBA" id="ARBA00023136"/>
    </source>
</evidence>
<dbReference type="AlphaFoldDB" id="X5EC21"/>
<feature type="transmembrane region" description="Helical" evidence="8">
    <location>
        <begin position="324"/>
        <end position="341"/>
    </location>
</feature>
<dbReference type="PROSITE" id="PS50850">
    <property type="entry name" value="MFS"/>
    <property type="match status" value="1"/>
</dbReference>
<gene>
    <name evidence="10" type="ORF">CGLY_12525</name>
</gene>
<evidence type="ECO:0000313" key="11">
    <source>
        <dbReference type="Proteomes" id="UP000023703"/>
    </source>
</evidence>
<feature type="transmembrane region" description="Helical" evidence="8">
    <location>
        <begin position="132"/>
        <end position="157"/>
    </location>
</feature>
<organism evidence="10 11">
    <name type="scientific">Corynebacterium glyciniphilum AJ 3170</name>
    <dbReference type="NCBI Taxonomy" id="1404245"/>
    <lineage>
        <taxon>Bacteria</taxon>
        <taxon>Bacillati</taxon>
        <taxon>Actinomycetota</taxon>
        <taxon>Actinomycetes</taxon>
        <taxon>Mycobacteriales</taxon>
        <taxon>Corynebacteriaceae</taxon>
        <taxon>Corynebacterium</taxon>
    </lineage>
</organism>
<evidence type="ECO:0000313" key="10">
    <source>
        <dbReference type="EMBL" id="AHW64945.1"/>
    </source>
</evidence>
<evidence type="ECO:0000259" key="9">
    <source>
        <dbReference type="PROSITE" id="PS50850"/>
    </source>
</evidence>
<keyword evidence="3" id="KW-1003">Cell membrane</keyword>
<comment type="subcellular location">
    <subcellularLocation>
        <location evidence="1">Cell membrane</location>
        <topology evidence="1">Multi-pass membrane protein</topology>
    </subcellularLocation>
</comment>
<feature type="transmembrane region" description="Helical" evidence="8">
    <location>
        <begin position="413"/>
        <end position="434"/>
    </location>
</feature>
<dbReference type="Proteomes" id="UP000023703">
    <property type="component" value="Chromosome"/>
</dbReference>
<evidence type="ECO:0000256" key="7">
    <source>
        <dbReference type="SAM" id="MobiDB-lite"/>
    </source>
</evidence>
<evidence type="ECO:0000256" key="8">
    <source>
        <dbReference type="SAM" id="Phobius"/>
    </source>
</evidence>
<feature type="transmembrane region" description="Helical" evidence="8">
    <location>
        <begin position="292"/>
        <end position="312"/>
    </location>
</feature>
<feature type="transmembrane region" description="Helical" evidence="8">
    <location>
        <begin position="169"/>
        <end position="190"/>
    </location>
</feature>
<dbReference type="PROSITE" id="PS00216">
    <property type="entry name" value="SUGAR_TRANSPORT_1"/>
    <property type="match status" value="1"/>
</dbReference>
<sequence>MPAPEPTSTAVPTDVRSPERRREERRVLAGTMVGTTIEWYDFFIYAQAAAFVFAPLFFEPVGSQSTLAQIFSWASLGISFLFRPLGAVIAGHLGDRYGRKLLLVLTLVGMGLATALIGLLPTYASIGVGAPILLVLLRILQGLSAGGEWGGAALMAVEHAPREKRGWFGAYPQIGVPLGLILATTFMMVLTSSMSDDAFLSWGWRIPFLSSIILILTGYVIRQSVDESPVFVEMQARKKEASAPLSSLFRHHWRGVVLAALIFAGTNAVGYMIIAFFSSYGTSQLGMTKTSTLVVALCGGAVWLVFTFLGGWMSDRIGRRMTFMIGYALLIVWLIPMWSLIDTGETGMFILAVVILGIALGPCYAPQPALYAEMFPARVRYSGTSIGYAIGSVIGGAFAPLIAQLLLDSTGQSWTIGLYLAIVCVISFLAAWAVPKSVEKGDLRV</sequence>
<dbReference type="GO" id="GO:0022857">
    <property type="term" value="F:transmembrane transporter activity"/>
    <property type="evidence" value="ECO:0007669"/>
    <property type="project" value="InterPro"/>
</dbReference>
<dbReference type="EMBL" id="CP006842">
    <property type="protein sequence ID" value="AHW64945.1"/>
    <property type="molecule type" value="Genomic_DNA"/>
</dbReference>
<dbReference type="InterPro" id="IPR020846">
    <property type="entry name" value="MFS_dom"/>
</dbReference>